<reference evidence="3" key="1">
    <citation type="submission" date="2017-02" db="EMBL/GenBank/DDBJ databases">
        <authorList>
            <person name="Varghese N."/>
            <person name="Submissions S."/>
        </authorList>
    </citation>
    <scope>NUCLEOTIDE SEQUENCE [LARGE SCALE GENOMIC DNA]</scope>
    <source>
        <strain evidence="3">ATCC BAA-34</strain>
    </source>
</reference>
<keyword evidence="1" id="KW-0732">Signal</keyword>
<name>A0A1T4P0Z0_9BACT</name>
<feature type="signal peptide" evidence="1">
    <location>
        <begin position="1"/>
        <end position="19"/>
    </location>
</feature>
<dbReference type="STRING" id="115783.SAMN02745119_01819"/>
<protein>
    <submittedName>
        <fullName evidence="2">Uncharacterized protein</fullName>
    </submittedName>
</protein>
<dbReference type="Proteomes" id="UP000190102">
    <property type="component" value="Unassembled WGS sequence"/>
</dbReference>
<accession>A0A1T4P0Z0</accession>
<evidence type="ECO:0000256" key="1">
    <source>
        <dbReference type="SAM" id="SignalP"/>
    </source>
</evidence>
<sequence length="191" mass="21052">MVRLLLVFLCTLFASVAYADSKGGLICPNGKIEAKSFGAYYVPEKGNFGMVFFKEAATEEEIDAAMAEQAKFWLGRAPKGPAGKRLKYLPLAFKVVGKVNKSVKKADANELAKGYTSFHYVCEKSESVVDMEMKERAAKTKAFIQNLSADMKQGGKVDLNTKGDFAGDPKDKQKVKVAWKIQGSTKLRVYE</sequence>
<organism evidence="2 3">
    <name type="scientific">Trichlorobacter thiogenes</name>
    <dbReference type="NCBI Taxonomy" id="115783"/>
    <lineage>
        <taxon>Bacteria</taxon>
        <taxon>Pseudomonadati</taxon>
        <taxon>Thermodesulfobacteriota</taxon>
        <taxon>Desulfuromonadia</taxon>
        <taxon>Geobacterales</taxon>
        <taxon>Geobacteraceae</taxon>
        <taxon>Trichlorobacter</taxon>
    </lineage>
</organism>
<dbReference type="AlphaFoldDB" id="A0A1T4P0Z0"/>
<gene>
    <name evidence="2" type="ORF">SAMN02745119_01819</name>
</gene>
<keyword evidence="3" id="KW-1185">Reference proteome</keyword>
<dbReference type="EMBL" id="FUWR01000008">
    <property type="protein sequence ID" value="SJZ85109.1"/>
    <property type="molecule type" value="Genomic_DNA"/>
</dbReference>
<evidence type="ECO:0000313" key="3">
    <source>
        <dbReference type="Proteomes" id="UP000190102"/>
    </source>
</evidence>
<proteinExistence type="predicted"/>
<evidence type="ECO:0000313" key="2">
    <source>
        <dbReference type="EMBL" id="SJZ85109.1"/>
    </source>
</evidence>
<feature type="chain" id="PRO_5013341073" evidence="1">
    <location>
        <begin position="20"/>
        <end position="191"/>
    </location>
</feature>
<dbReference type="RefSeq" id="WP_078790118.1">
    <property type="nucleotide sequence ID" value="NZ_FUWR01000008.1"/>
</dbReference>